<keyword evidence="1" id="KW-1133">Transmembrane helix</keyword>
<gene>
    <name evidence="2" type="ORF">KACHI17_26750</name>
</gene>
<sequence length="468" mass="51974">MPNKSFEEQVREELSGLRIKPNDAIWESVAASLQQKRKRRWAIWFLTLLVGLSGASFWFFIEQQPLTSASVKSKITSDTQKKSSITDDLEIKASIKKLPKSSDNEILSQINIPDRTVRLASPVSNTFLQPAAKEKKINVQKELPQSVVPVSDTVSSSMIVDANSVATATQVSTPQKDSQFVIPSIVGISEKAVIDSVQNKTVLFVSRDTVSPSDKQKKISKWKWRLAVQGGQSGVRNSWGSLFRANSADAYTGFFTSSNLPSSPSTGAGSFASSRIKSNDHLSLGVSIEMIRTFGKKKKNSIGLQLGYDLYQTRTRIGNSNTGTLQFSNVNRSNESSVYFGVNDSANYIASYHFIRLGVQYYRSLKWIPKTDLRWYAGIGFNTMVSGNGLHLGTANNNLYYFKNRSLLRTAQLDITTGIEFALGKHKRLFVAPQAMYMLSNISKQAGVNQHLFRPTIKVAWQLSKNSP</sequence>
<keyword evidence="1" id="KW-0812">Transmembrane</keyword>
<keyword evidence="1" id="KW-0472">Membrane</keyword>
<dbReference type="RefSeq" id="WP_353549417.1">
    <property type="nucleotide sequence ID" value="NZ_AP029612.1"/>
</dbReference>
<dbReference type="AlphaFoldDB" id="A0AAT9GMQ9"/>
<name>A0AAT9GMQ9_9BACT</name>
<protein>
    <recommendedName>
        <fullName evidence="3">Outer membrane protein beta-barrel domain-containing protein</fullName>
    </recommendedName>
</protein>
<proteinExistence type="predicted"/>
<feature type="transmembrane region" description="Helical" evidence="1">
    <location>
        <begin position="41"/>
        <end position="61"/>
    </location>
</feature>
<organism evidence="2">
    <name type="scientific">Sediminibacterium sp. KACHI17</name>
    <dbReference type="NCBI Taxonomy" id="1751071"/>
    <lineage>
        <taxon>Bacteria</taxon>
        <taxon>Pseudomonadati</taxon>
        <taxon>Bacteroidota</taxon>
        <taxon>Chitinophagia</taxon>
        <taxon>Chitinophagales</taxon>
        <taxon>Chitinophagaceae</taxon>
        <taxon>Sediminibacterium</taxon>
    </lineage>
</organism>
<evidence type="ECO:0008006" key="3">
    <source>
        <dbReference type="Google" id="ProtNLM"/>
    </source>
</evidence>
<accession>A0AAT9GMQ9</accession>
<reference evidence="2" key="1">
    <citation type="submission" date="2024-02" db="EMBL/GenBank/DDBJ databases">
        <title>Sediminibacterium planktonica sp. nov. and Sediminibacterium longus sp. nov., isolated from surface lake and river water.</title>
        <authorList>
            <person name="Watanabe K."/>
            <person name="Takemine S."/>
            <person name="Ishii Y."/>
            <person name="Ogata Y."/>
            <person name="Shindo C."/>
            <person name="Suda W."/>
        </authorList>
    </citation>
    <scope>NUCLEOTIDE SEQUENCE</scope>
    <source>
        <strain evidence="2">KACHI17</strain>
    </source>
</reference>
<evidence type="ECO:0000256" key="1">
    <source>
        <dbReference type="SAM" id="Phobius"/>
    </source>
</evidence>
<dbReference type="EMBL" id="AP029612">
    <property type="protein sequence ID" value="BFG71794.1"/>
    <property type="molecule type" value="Genomic_DNA"/>
</dbReference>
<evidence type="ECO:0000313" key="2">
    <source>
        <dbReference type="EMBL" id="BFG71794.1"/>
    </source>
</evidence>